<dbReference type="Proteomes" id="UP001168821">
    <property type="component" value="Unassembled WGS sequence"/>
</dbReference>
<evidence type="ECO:0000313" key="1">
    <source>
        <dbReference type="EMBL" id="KAJ3648813.1"/>
    </source>
</evidence>
<name>A0AA38I3W5_9CUCU</name>
<dbReference type="EMBL" id="JALNTZ010000006">
    <property type="protein sequence ID" value="KAJ3648813.1"/>
    <property type="molecule type" value="Genomic_DNA"/>
</dbReference>
<dbReference type="AlphaFoldDB" id="A0AA38I3W5"/>
<sequence>MSFHSIVTKRILAGRKSGRVPRAGVNSRSRAYAAGKENSFLESLREIILSVLFYFLFPRALTRPVKICVSGFRATPVRELVPEHRRSRPKAQLRCRESDRITLGRPDVLLFQRH</sequence>
<keyword evidence="2" id="KW-1185">Reference proteome</keyword>
<organism evidence="1 2">
    <name type="scientific">Zophobas morio</name>
    <dbReference type="NCBI Taxonomy" id="2755281"/>
    <lineage>
        <taxon>Eukaryota</taxon>
        <taxon>Metazoa</taxon>
        <taxon>Ecdysozoa</taxon>
        <taxon>Arthropoda</taxon>
        <taxon>Hexapoda</taxon>
        <taxon>Insecta</taxon>
        <taxon>Pterygota</taxon>
        <taxon>Neoptera</taxon>
        <taxon>Endopterygota</taxon>
        <taxon>Coleoptera</taxon>
        <taxon>Polyphaga</taxon>
        <taxon>Cucujiformia</taxon>
        <taxon>Tenebrionidae</taxon>
        <taxon>Zophobas</taxon>
    </lineage>
</organism>
<protein>
    <submittedName>
        <fullName evidence="1">Uncharacterized protein</fullName>
    </submittedName>
</protein>
<proteinExistence type="predicted"/>
<evidence type="ECO:0000313" key="2">
    <source>
        <dbReference type="Proteomes" id="UP001168821"/>
    </source>
</evidence>
<comment type="caution">
    <text evidence="1">The sequence shown here is derived from an EMBL/GenBank/DDBJ whole genome shotgun (WGS) entry which is preliminary data.</text>
</comment>
<reference evidence="1" key="1">
    <citation type="journal article" date="2023" name="G3 (Bethesda)">
        <title>Whole genome assemblies of Zophobas morio and Tenebrio molitor.</title>
        <authorList>
            <person name="Kaur S."/>
            <person name="Stinson S.A."/>
            <person name="diCenzo G.C."/>
        </authorList>
    </citation>
    <scope>NUCLEOTIDE SEQUENCE</scope>
    <source>
        <strain evidence="1">QUZm001</strain>
    </source>
</reference>
<gene>
    <name evidence="1" type="ORF">Zmor_020586</name>
</gene>
<accession>A0AA38I3W5</accession>